<dbReference type="PANTHER" id="PTHR10039">
    <property type="entry name" value="AMELOGENIN"/>
    <property type="match status" value="1"/>
</dbReference>
<dbReference type="Gene3D" id="3.40.50.300">
    <property type="entry name" value="P-loop containing nucleotide triphosphate hydrolases"/>
    <property type="match status" value="1"/>
</dbReference>
<dbReference type="Proteomes" id="UP000660729">
    <property type="component" value="Unassembled WGS sequence"/>
</dbReference>
<evidence type="ECO:0000313" key="3">
    <source>
        <dbReference type="EMBL" id="KAF7188528.1"/>
    </source>
</evidence>
<feature type="domain" description="Nephrocystin 3-like N-terminal" evidence="2">
    <location>
        <begin position="68"/>
        <end position="258"/>
    </location>
</feature>
<dbReference type="Pfam" id="PF24883">
    <property type="entry name" value="NPHP3_N"/>
    <property type="match status" value="1"/>
</dbReference>
<dbReference type="AlphaFoldDB" id="A0A8H6RCK1"/>
<evidence type="ECO:0000256" key="1">
    <source>
        <dbReference type="ARBA" id="ARBA00022737"/>
    </source>
</evidence>
<name>A0A8H6RCK1_9PEZI</name>
<reference evidence="3" key="1">
    <citation type="submission" date="2020-04" db="EMBL/GenBank/DDBJ databases">
        <title>Draft genome resource of the tomato pathogen Pseudocercospora fuligena.</title>
        <authorList>
            <person name="Zaccaron A."/>
        </authorList>
    </citation>
    <scope>NUCLEOTIDE SEQUENCE</scope>
    <source>
        <strain evidence="3">PF001</strain>
    </source>
</reference>
<dbReference type="InterPro" id="IPR027417">
    <property type="entry name" value="P-loop_NTPase"/>
</dbReference>
<dbReference type="SUPFAM" id="SSF52540">
    <property type="entry name" value="P-loop containing nucleoside triphosphate hydrolases"/>
    <property type="match status" value="1"/>
</dbReference>
<gene>
    <name evidence="3" type="ORF">HII31_10190</name>
</gene>
<evidence type="ECO:0000313" key="4">
    <source>
        <dbReference type="Proteomes" id="UP000660729"/>
    </source>
</evidence>
<proteinExistence type="predicted"/>
<dbReference type="OrthoDB" id="443402at2759"/>
<organism evidence="3 4">
    <name type="scientific">Pseudocercospora fuligena</name>
    <dbReference type="NCBI Taxonomy" id="685502"/>
    <lineage>
        <taxon>Eukaryota</taxon>
        <taxon>Fungi</taxon>
        <taxon>Dikarya</taxon>
        <taxon>Ascomycota</taxon>
        <taxon>Pezizomycotina</taxon>
        <taxon>Dothideomycetes</taxon>
        <taxon>Dothideomycetidae</taxon>
        <taxon>Mycosphaerellales</taxon>
        <taxon>Mycosphaerellaceae</taxon>
        <taxon>Pseudocercospora</taxon>
    </lineage>
</organism>
<dbReference type="PANTHER" id="PTHR10039:SF5">
    <property type="entry name" value="NACHT DOMAIN-CONTAINING PROTEIN"/>
    <property type="match status" value="1"/>
</dbReference>
<accession>A0A8H6RCK1</accession>
<comment type="caution">
    <text evidence="3">The sequence shown here is derived from an EMBL/GenBank/DDBJ whole genome shotgun (WGS) entry which is preliminary data.</text>
</comment>
<dbReference type="InterPro" id="IPR056884">
    <property type="entry name" value="NPHP3-like_N"/>
</dbReference>
<protein>
    <recommendedName>
        <fullName evidence="2">Nephrocystin 3-like N-terminal domain-containing protein</fullName>
    </recommendedName>
</protein>
<evidence type="ECO:0000259" key="2">
    <source>
        <dbReference type="Pfam" id="PF24883"/>
    </source>
</evidence>
<keyword evidence="1" id="KW-0677">Repeat</keyword>
<keyword evidence="4" id="KW-1185">Reference proteome</keyword>
<sequence>MSYSWSSNQASGNSRQINGNVYGNVTFGGDHYHGSESIPDLRGSVMTSLYFNEMQNYRSRELSMSPGTFEWIFDPKRTTFTDWLQSNSTLSSEEENEEETTAKSRVFWVHGKAGSGKSTLMKFMAEHKRTREILSRGEKYKVIVATFFAWNAGAELEKTLLRLLRSLVHQLLAICPELLEYACPSRFGDDVESPGTKPWSREELFRAIRIITTSDQGNLQFAIFVDGIDEMTEQSQDIIDALDLVSQSWTVKLCVSGRPWNPFKNVYGGRGSPHQLCVQDHSEQDIRAYVSAQLSDNFAYIRGARIGDRDLQELCNRIILEADGVFFWVVLTVKSMRRGLSEGDDFEMLNERLEHFPKEIQALIAHVFDECIDPAYRKYTARTLLLLASGKKPLFHLWFLDKPASRFRSVCDALGRPITGARLGEHLDEAEVAVNKWCRELVTVTRVLPLHERYSDHETSGAIFWFEVTQSSVSFSHRCVKEFIDERRSLLQTSAGSEYHPELTELKISVNLLDLDTHDRPADRFPEILHTPAVRQLFSNLHEATSQMQQEAIALLQEAGKCWERRYEGTWEPRDAWPSVGLGTVWLTFQRLMPEGTPLRPDFLSYLLN</sequence>
<dbReference type="EMBL" id="JABCIY010000209">
    <property type="protein sequence ID" value="KAF7188528.1"/>
    <property type="molecule type" value="Genomic_DNA"/>
</dbReference>